<evidence type="ECO:0000256" key="6">
    <source>
        <dbReference type="ARBA" id="ARBA00023008"/>
    </source>
</evidence>
<evidence type="ECO:0000313" key="10">
    <source>
        <dbReference type="EMBL" id="GHD48779.1"/>
    </source>
</evidence>
<organism evidence="10 11">
    <name type="scientific">Thalassobaculum fulvum</name>
    <dbReference type="NCBI Taxonomy" id="1633335"/>
    <lineage>
        <taxon>Bacteria</taxon>
        <taxon>Pseudomonadati</taxon>
        <taxon>Pseudomonadota</taxon>
        <taxon>Alphaproteobacteria</taxon>
        <taxon>Rhodospirillales</taxon>
        <taxon>Thalassobaculaceae</taxon>
        <taxon>Thalassobaculum</taxon>
    </lineage>
</organism>
<dbReference type="InterPro" id="IPR002386">
    <property type="entry name" value="Amicyanin/Pseudoazurin"/>
</dbReference>
<keyword evidence="6 7" id="KW-0186">Copper</keyword>
<dbReference type="InterPro" id="IPR008972">
    <property type="entry name" value="Cupredoxin"/>
</dbReference>
<dbReference type="Pfam" id="PF00127">
    <property type="entry name" value="Copper-bind"/>
    <property type="match status" value="1"/>
</dbReference>
<accession>A0A918XS32</accession>
<proteinExistence type="predicted"/>
<feature type="chain" id="PRO_5037748832" description="Blue (type 1) copper domain-containing protein" evidence="8">
    <location>
        <begin position="29"/>
        <end position="113"/>
    </location>
</feature>
<dbReference type="Gene3D" id="2.60.40.420">
    <property type="entry name" value="Cupredoxins - blue copper proteins"/>
    <property type="match status" value="1"/>
</dbReference>
<dbReference type="RefSeq" id="WP_189988979.1">
    <property type="nucleotide sequence ID" value="NZ_BMZS01000004.1"/>
</dbReference>
<evidence type="ECO:0000256" key="4">
    <source>
        <dbReference type="ARBA" id="ARBA00022764"/>
    </source>
</evidence>
<dbReference type="GO" id="GO:0009055">
    <property type="term" value="F:electron transfer activity"/>
    <property type="evidence" value="ECO:0007669"/>
    <property type="project" value="InterPro"/>
</dbReference>
<comment type="caution">
    <text evidence="10">The sequence shown here is derived from an EMBL/GenBank/DDBJ whole genome shotgun (WGS) entry which is preliminary data.</text>
</comment>
<feature type="domain" description="Blue (type 1) copper" evidence="9">
    <location>
        <begin position="36"/>
        <end position="110"/>
    </location>
</feature>
<evidence type="ECO:0000256" key="3">
    <source>
        <dbReference type="ARBA" id="ARBA00022723"/>
    </source>
</evidence>
<keyword evidence="11" id="KW-1185">Reference proteome</keyword>
<feature type="signal peptide" evidence="8">
    <location>
        <begin position="1"/>
        <end position="28"/>
    </location>
</feature>
<evidence type="ECO:0000256" key="2">
    <source>
        <dbReference type="ARBA" id="ARBA00022448"/>
    </source>
</evidence>
<feature type="binding site" evidence="7">
    <location>
        <position position="98"/>
    </location>
    <ligand>
        <name>Cu cation</name>
        <dbReference type="ChEBI" id="CHEBI:23378"/>
    </ligand>
</feature>
<dbReference type="PRINTS" id="PR00155">
    <property type="entry name" value="AMICYANIN"/>
</dbReference>
<dbReference type="SUPFAM" id="SSF49503">
    <property type="entry name" value="Cupredoxins"/>
    <property type="match status" value="1"/>
</dbReference>
<dbReference type="AlphaFoldDB" id="A0A918XS32"/>
<evidence type="ECO:0000256" key="1">
    <source>
        <dbReference type="ARBA" id="ARBA00004418"/>
    </source>
</evidence>
<reference evidence="10" key="1">
    <citation type="journal article" date="2014" name="Int. J. Syst. Evol. Microbiol.">
        <title>Complete genome sequence of Corynebacterium casei LMG S-19264T (=DSM 44701T), isolated from a smear-ripened cheese.</title>
        <authorList>
            <consortium name="US DOE Joint Genome Institute (JGI-PGF)"/>
            <person name="Walter F."/>
            <person name="Albersmeier A."/>
            <person name="Kalinowski J."/>
            <person name="Ruckert C."/>
        </authorList>
    </citation>
    <scope>NUCLEOTIDE SEQUENCE</scope>
    <source>
        <strain evidence="10">KCTC 42651</strain>
    </source>
</reference>
<dbReference type="PANTHER" id="PTHR36507">
    <property type="entry name" value="BLL1555 PROTEIN"/>
    <property type="match status" value="1"/>
</dbReference>
<dbReference type="EMBL" id="BMZS01000004">
    <property type="protein sequence ID" value="GHD48779.1"/>
    <property type="molecule type" value="Genomic_DNA"/>
</dbReference>
<dbReference type="PANTHER" id="PTHR36507:SF1">
    <property type="entry name" value="BLL1555 PROTEIN"/>
    <property type="match status" value="1"/>
</dbReference>
<gene>
    <name evidence="10" type="ORF">GCM10017083_20230</name>
</gene>
<dbReference type="GO" id="GO:0042597">
    <property type="term" value="C:periplasmic space"/>
    <property type="evidence" value="ECO:0007669"/>
    <property type="project" value="UniProtKB-SubCell"/>
</dbReference>
<sequence>MRRLTRRVTRLGGLLVGAALALAPADPAAETHRVVIERFAFVPAELSIRPGDTVRFVNRDLVPHTATDGEGRWDTGTLSLGAAARVTFEAAGTFPYVCIFHPSMRARIRVVPE</sequence>
<comment type="cofactor">
    <cofactor evidence="7">
        <name>Cu cation</name>
        <dbReference type="ChEBI" id="CHEBI:23378"/>
    </cofactor>
    <text evidence="7">Binds 1 copper ion per subunit.</text>
</comment>
<dbReference type="CDD" id="cd13921">
    <property type="entry name" value="Amicyanin"/>
    <property type="match status" value="1"/>
</dbReference>
<keyword evidence="3 7" id="KW-0479">Metal-binding</keyword>
<evidence type="ECO:0000256" key="8">
    <source>
        <dbReference type="SAM" id="SignalP"/>
    </source>
</evidence>
<feature type="binding site" evidence="7">
    <location>
        <position position="101"/>
    </location>
    <ligand>
        <name>Cu cation</name>
        <dbReference type="ChEBI" id="CHEBI:23378"/>
    </ligand>
</feature>
<dbReference type="InterPro" id="IPR052721">
    <property type="entry name" value="ET_Amicyanin"/>
</dbReference>
<keyword evidence="8" id="KW-0732">Signal</keyword>
<evidence type="ECO:0000313" key="11">
    <source>
        <dbReference type="Proteomes" id="UP000630353"/>
    </source>
</evidence>
<dbReference type="GO" id="GO:0005507">
    <property type="term" value="F:copper ion binding"/>
    <property type="evidence" value="ECO:0007669"/>
    <property type="project" value="InterPro"/>
</dbReference>
<keyword evidence="4" id="KW-0574">Periplasm</keyword>
<protein>
    <recommendedName>
        <fullName evidence="9">Blue (type 1) copper domain-containing protein</fullName>
    </recommendedName>
</protein>
<evidence type="ECO:0000256" key="7">
    <source>
        <dbReference type="PIRSR" id="PIRSR602386-1"/>
    </source>
</evidence>
<dbReference type="InterPro" id="IPR035668">
    <property type="entry name" value="Amicyanin"/>
</dbReference>
<feature type="binding site" evidence="7">
    <location>
        <position position="64"/>
    </location>
    <ligand>
        <name>Cu cation</name>
        <dbReference type="ChEBI" id="CHEBI:23378"/>
    </ligand>
</feature>
<keyword evidence="5" id="KW-0249">Electron transport</keyword>
<reference evidence="10" key="2">
    <citation type="submission" date="2020-09" db="EMBL/GenBank/DDBJ databases">
        <authorList>
            <person name="Sun Q."/>
            <person name="Kim S."/>
        </authorList>
    </citation>
    <scope>NUCLEOTIDE SEQUENCE</scope>
    <source>
        <strain evidence="10">KCTC 42651</strain>
    </source>
</reference>
<dbReference type="Proteomes" id="UP000630353">
    <property type="component" value="Unassembled WGS sequence"/>
</dbReference>
<keyword evidence="2" id="KW-0813">Transport</keyword>
<comment type="subcellular location">
    <subcellularLocation>
        <location evidence="1">Periplasm</location>
    </subcellularLocation>
</comment>
<evidence type="ECO:0000259" key="9">
    <source>
        <dbReference type="Pfam" id="PF00127"/>
    </source>
</evidence>
<evidence type="ECO:0000256" key="5">
    <source>
        <dbReference type="ARBA" id="ARBA00022982"/>
    </source>
</evidence>
<name>A0A918XS32_9PROT</name>
<dbReference type="InterPro" id="IPR000923">
    <property type="entry name" value="BlueCu_1"/>
</dbReference>